<dbReference type="GO" id="GO:0005886">
    <property type="term" value="C:plasma membrane"/>
    <property type="evidence" value="ECO:0007669"/>
    <property type="project" value="InterPro"/>
</dbReference>
<sequence length="143" mass="16245">MLFTLFSNIVAPNITFIESPTPDHHWCIPFTVKGNPKPTLQWFYEGAILNESEYICTKIHVINQSEYHGCLQLDNPTHLNNGAYTLLAKNEYGEDEKRVDAHFMSVPGDDYRSKLGIPSFITCFTMEKVNPLTMKGKQCSEVA</sequence>
<dbReference type="InterPro" id="IPR013098">
    <property type="entry name" value="Ig_I-set"/>
</dbReference>
<evidence type="ECO:0000313" key="3">
    <source>
        <dbReference type="Proteomes" id="UP000237246"/>
    </source>
</evidence>
<dbReference type="Gene3D" id="2.60.40.10">
    <property type="entry name" value="Immunoglobulins"/>
    <property type="match status" value="1"/>
</dbReference>
<dbReference type="GO" id="GO:0004714">
    <property type="term" value="F:transmembrane receptor protein tyrosine kinase activity"/>
    <property type="evidence" value="ECO:0007669"/>
    <property type="project" value="InterPro"/>
</dbReference>
<dbReference type="GO" id="GO:0007169">
    <property type="term" value="P:cell surface receptor protein tyrosine kinase signaling pathway"/>
    <property type="evidence" value="ECO:0007669"/>
    <property type="project" value="InterPro"/>
</dbReference>
<dbReference type="OrthoDB" id="3256376at2759"/>
<dbReference type="Pfam" id="PF07679">
    <property type="entry name" value="I-set"/>
    <property type="match status" value="1"/>
</dbReference>
<comment type="caution">
    <text evidence="2">The sequence shown here is derived from an EMBL/GenBank/DDBJ whole genome shotgun (WGS) entry which is preliminary data.</text>
</comment>
<dbReference type="GO" id="GO:0005030">
    <property type="term" value="F:neurotrophin receptor activity"/>
    <property type="evidence" value="ECO:0007669"/>
    <property type="project" value="InterPro"/>
</dbReference>
<dbReference type="InterPro" id="IPR036179">
    <property type="entry name" value="Ig-like_dom_sf"/>
</dbReference>
<dbReference type="InterPro" id="IPR013783">
    <property type="entry name" value="Ig-like_fold"/>
</dbReference>
<dbReference type="FunFam" id="2.60.40.10:FF:000239">
    <property type="entry name" value="BDNF/NT-3 growth factors receptor"/>
    <property type="match status" value="1"/>
</dbReference>
<gene>
    <name evidence="2" type="ORF">CIB84_009018</name>
</gene>
<protein>
    <recommendedName>
        <fullName evidence="1">Immunoglobulin I-set domain-containing protein</fullName>
    </recommendedName>
</protein>
<accession>A0A2P4ST08</accession>
<dbReference type="InterPro" id="IPR020455">
    <property type="entry name" value="NTRK2"/>
</dbReference>
<dbReference type="AlphaFoldDB" id="A0A2P4ST08"/>
<dbReference type="Proteomes" id="UP000237246">
    <property type="component" value="Unassembled WGS sequence"/>
</dbReference>
<evidence type="ECO:0000313" key="2">
    <source>
        <dbReference type="EMBL" id="POI27232.1"/>
    </source>
</evidence>
<proteinExistence type="predicted"/>
<dbReference type="CDD" id="cd05855">
    <property type="entry name" value="IgI_TrkB_d5"/>
    <property type="match status" value="1"/>
</dbReference>
<dbReference type="EMBL" id="PPHD01024771">
    <property type="protein sequence ID" value="POI27232.1"/>
    <property type="molecule type" value="Genomic_DNA"/>
</dbReference>
<name>A0A2P4ST08_BAMTH</name>
<dbReference type="PRINTS" id="PR01941">
    <property type="entry name" value="NTKRECEPTOR2"/>
</dbReference>
<evidence type="ECO:0000259" key="1">
    <source>
        <dbReference type="Pfam" id="PF07679"/>
    </source>
</evidence>
<feature type="domain" description="Immunoglobulin I-set" evidence="1">
    <location>
        <begin position="30"/>
        <end position="99"/>
    </location>
</feature>
<organism evidence="2 3">
    <name type="scientific">Bambusicola thoracicus</name>
    <name type="common">Chinese bamboo-partridge</name>
    <name type="synonym">Perdix thoracica</name>
    <dbReference type="NCBI Taxonomy" id="9083"/>
    <lineage>
        <taxon>Eukaryota</taxon>
        <taxon>Metazoa</taxon>
        <taxon>Chordata</taxon>
        <taxon>Craniata</taxon>
        <taxon>Vertebrata</taxon>
        <taxon>Euteleostomi</taxon>
        <taxon>Archelosauria</taxon>
        <taxon>Archosauria</taxon>
        <taxon>Dinosauria</taxon>
        <taxon>Saurischia</taxon>
        <taxon>Theropoda</taxon>
        <taxon>Coelurosauria</taxon>
        <taxon>Aves</taxon>
        <taxon>Neognathae</taxon>
        <taxon>Galloanserae</taxon>
        <taxon>Galliformes</taxon>
        <taxon>Phasianidae</taxon>
        <taxon>Perdicinae</taxon>
        <taxon>Bambusicola</taxon>
    </lineage>
</organism>
<reference evidence="2 3" key="1">
    <citation type="submission" date="2018-01" db="EMBL/GenBank/DDBJ databases">
        <title>Comparison of the Chinese Bamboo Partridge and Red Junglefowl genome sequences highlights the importance of demography in genome evolution.</title>
        <authorList>
            <person name="Tiley G.P."/>
            <person name="Kimball R.T."/>
            <person name="Braun E.L."/>
            <person name="Burleigh J.G."/>
        </authorList>
    </citation>
    <scope>NUCLEOTIDE SEQUENCE [LARGE SCALE GENOMIC DNA]</scope>
    <source>
        <strain evidence="2">RTK389</strain>
        <tissue evidence="2">Blood</tissue>
    </source>
</reference>
<keyword evidence="3" id="KW-1185">Reference proteome</keyword>
<dbReference type="SUPFAM" id="SSF48726">
    <property type="entry name" value="Immunoglobulin"/>
    <property type="match status" value="1"/>
</dbReference>